<dbReference type="STRING" id="265719.SAMN04488509_12012"/>
<evidence type="ECO:0000313" key="2">
    <source>
        <dbReference type="EMBL" id="SDE10786.1"/>
    </source>
</evidence>
<dbReference type="EMBL" id="FNAG01000020">
    <property type="protein sequence ID" value="SDE10786.1"/>
    <property type="molecule type" value="Genomic_DNA"/>
</dbReference>
<dbReference type="SUPFAM" id="SSF56935">
    <property type="entry name" value="Porins"/>
    <property type="match status" value="1"/>
</dbReference>
<feature type="signal peptide" evidence="1">
    <location>
        <begin position="1"/>
        <end position="24"/>
    </location>
</feature>
<gene>
    <name evidence="2" type="ORF">SAMN04488509_12012</name>
</gene>
<proteinExistence type="predicted"/>
<sequence length="443" mass="49971">MSLKSVCASAFVLLGLQLAGPLAAQPGPERPLRLDYRLGFGVEHSDNIRRTPQDPVSDTVLRPSLAFTLAGDGERLSVQAAGDAEFLRYQDSGFDSELRTRLGLSAVWRLLPERLSWTFEDYLGRQPIDAFAVDRPDNQQRTNVLVTGPTLSLRPDARTRVLAELRWIDAWAQRSREFNSERWNLALRGLRQLSPTQALSANLEYNDTAFEQTSASVQDFERLDAFLRWARRGGSVELAFDAGGSRIDFRDASHRSGGLLRLGAAWLPNEAQRLELRAARQYSDALADLVGAAPRLEDFELPLGLPAARGGFLNPDVYRESSLNLAHTRSARALFSRVEAYWRDQDYARSEALDQRVSGLLLGVSRPLRATLALNAYASLDRRHYLLAAREDRDRVYGVSLRWRWLRQLELELGASRALRRGSVASEHFEETRYFLGLLYRRG</sequence>
<keyword evidence="3" id="KW-1185">Reference proteome</keyword>
<dbReference type="Proteomes" id="UP000199603">
    <property type="component" value="Unassembled WGS sequence"/>
</dbReference>
<dbReference type="AlphaFoldDB" id="A0A1G7AA91"/>
<evidence type="ECO:0000256" key="1">
    <source>
        <dbReference type="SAM" id="SignalP"/>
    </source>
</evidence>
<accession>A0A1G7AA91</accession>
<reference evidence="2 3" key="1">
    <citation type="submission" date="2016-10" db="EMBL/GenBank/DDBJ databases">
        <authorList>
            <person name="de Groot N.N."/>
        </authorList>
    </citation>
    <scope>NUCLEOTIDE SEQUENCE [LARGE SCALE GENOMIC DNA]</scope>
    <source>
        <strain evidence="2 3">DSM 16957</strain>
    </source>
</reference>
<evidence type="ECO:0000313" key="3">
    <source>
        <dbReference type="Proteomes" id="UP000199603"/>
    </source>
</evidence>
<name>A0A1G7AA91_9GAMM</name>
<evidence type="ECO:0008006" key="4">
    <source>
        <dbReference type="Google" id="ProtNLM"/>
    </source>
</evidence>
<organism evidence="2 3">
    <name type="scientific">Aquimonas voraii</name>
    <dbReference type="NCBI Taxonomy" id="265719"/>
    <lineage>
        <taxon>Bacteria</taxon>
        <taxon>Pseudomonadati</taxon>
        <taxon>Pseudomonadota</taxon>
        <taxon>Gammaproteobacteria</taxon>
        <taxon>Lysobacterales</taxon>
        <taxon>Lysobacteraceae</taxon>
        <taxon>Aquimonas</taxon>
    </lineage>
</organism>
<dbReference type="RefSeq" id="WP_176764274.1">
    <property type="nucleotide sequence ID" value="NZ_FNAG01000020.1"/>
</dbReference>
<keyword evidence="1" id="KW-0732">Signal</keyword>
<protein>
    <recommendedName>
        <fullName evidence="4">Beta-barrel porin 2</fullName>
    </recommendedName>
</protein>
<feature type="chain" id="PRO_5011511918" description="Beta-barrel porin 2" evidence="1">
    <location>
        <begin position="25"/>
        <end position="443"/>
    </location>
</feature>